<keyword evidence="7 8" id="KW-0472">Membrane</keyword>
<feature type="region of interest" description="Disordered" evidence="10">
    <location>
        <begin position="1"/>
        <end position="24"/>
    </location>
</feature>
<feature type="repeat" description="Solcar" evidence="8">
    <location>
        <begin position="26"/>
        <end position="117"/>
    </location>
</feature>
<evidence type="ECO:0000256" key="10">
    <source>
        <dbReference type="SAM" id="MobiDB-lite"/>
    </source>
</evidence>
<sequence>MNEETAIQSIDNNTSTITSSSSSTSNGTFKFMLVGALAGLFSDAVVHPIDTIRTNTILRAATNTATSLNGSINSSSLNTSTFKYSLRSLYRGFSVVSIFTIPAHASYFVSYEKSKEYLLPILNNDNLTYLTSGLIADIFGGLFWCPMDVMKQRFQYHQKLTFKDLFT</sequence>
<dbReference type="eggNOG" id="KOG0760">
    <property type="taxonomic scope" value="Eukaryota"/>
</dbReference>
<keyword evidence="6" id="KW-0496">Mitochondrion</keyword>
<proteinExistence type="inferred from homology"/>
<evidence type="ECO:0000256" key="9">
    <source>
        <dbReference type="RuleBase" id="RU000488"/>
    </source>
</evidence>
<dbReference type="GeneID" id="8848261"/>
<feature type="compositionally biased region" description="Low complexity" evidence="10">
    <location>
        <begin position="9"/>
        <end position="24"/>
    </location>
</feature>
<evidence type="ECO:0000256" key="2">
    <source>
        <dbReference type="ARBA" id="ARBA00006375"/>
    </source>
</evidence>
<evidence type="ECO:0000256" key="4">
    <source>
        <dbReference type="ARBA" id="ARBA00022692"/>
    </source>
</evidence>
<dbReference type="KEGG" id="ngr:NAEGRDRAFT_79675"/>
<dbReference type="PROSITE" id="PS50920">
    <property type="entry name" value="SOLCAR"/>
    <property type="match status" value="1"/>
</dbReference>
<dbReference type="VEuPathDB" id="AmoebaDB:NAEGRDRAFT_79675"/>
<evidence type="ECO:0000256" key="5">
    <source>
        <dbReference type="ARBA" id="ARBA00022989"/>
    </source>
</evidence>
<dbReference type="InParanoid" id="D2VEM6"/>
<dbReference type="Proteomes" id="UP000006671">
    <property type="component" value="Unassembled WGS sequence"/>
</dbReference>
<dbReference type="InterPro" id="IPR023395">
    <property type="entry name" value="MCP_dom_sf"/>
</dbReference>
<name>D2VEM6_NAEGR</name>
<evidence type="ECO:0000256" key="1">
    <source>
        <dbReference type="ARBA" id="ARBA00004225"/>
    </source>
</evidence>
<accession>D2VEM6</accession>
<evidence type="ECO:0000256" key="6">
    <source>
        <dbReference type="ARBA" id="ARBA00023128"/>
    </source>
</evidence>
<evidence type="ECO:0000256" key="7">
    <source>
        <dbReference type="ARBA" id="ARBA00023136"/>
    </source>
</evidence>
<dbReference type="Pfam" id="PF00153">
    <property type="entry name" value="Mito_carr"/>
    <property type="match status" value="1"/>
</dbReference>
<protein>
    <submittedName>
        <fullName evidence="12">Mito_carr domain-containing protein</fullName>
    </submittedName>
</protein>
<organism evidence="13">
    <name type="scientific">Naegleria gruberi</name>
    <name type="common">Amoeba</name>
    <dbReference type="NCBI Taxonomy" id="5762"/>
    <lineage>
        <taxon>Eukaryota</taxon>
        <taxon>Discoba</taxon>
        <taxon>Heterolobosea</taxon>
        <taxon>Tetramitia</taxon>
        <taxon>Eutetramitia</taxon>
        <taxon>Vahlkampfiidae</taxon>
        <taxon>Naegleria</taxon>
    </lineage>
</organism>
<evidence type="ECO:0000256" key="3">
    <source>
        <dbReference type="ARBA" id="ARBA00022448"/>
    </source>
</evidence>
<dbReference type="GO" id="GO:0031966">
    <property type="term" value="C:mitochondrial membrane"/>
    <property type="evidence" value="ECO:0007669"/>
    <property type="project" value="UniProtKB-SubCell"/>
</dbReference>
<feature type="non-terminal residue" evidence="12">
    <location>
        <position position="167"/>
    </location>
</feature>
<comment type="similarity">
    <text evidence="2 9">Belongs to the mitochondrial carrier (TC 2.A.29) family.</text>
</comment>
<keyword evidence="4 8" id="KW-0812">Transmembrane</keyword>
<dbReference type="PANTHER" id="PTHR45758">
    <property type="entry name" value="MITOFERRIN-1-RELATED"/>
    <property type="match status" value="1"/>
</dbReference>
<keyword evidence="13" id="KW-1185">Reference proteome</keyword>
<dbReference type="PANTHER" id="PTHR45758:SF3">
    <property type="entry name" value="MITOCHONDRIAL SUBSTRATE CARRIER FAMILY PROTEIN E"/>
    <property type="match status" value="1"/>
</dbReference>
<reference evidence="12 13" key="1">
    <citation type="journal article" date="2010" name="Cell">
        <title>The genome of Naegleria gruberi illuminates early eukaryotic versatility.</title>
        <authorList>
            <person name="Fritz-Laylin L.K."/>
            <person name="Prochnik S.E."/>
            <person name="Ginger M.L."/>
            <person name="Dacks J.B."/>
            <person name="Carpenter M.L."/>
            <person name="Field M.C."/>
            <person name="Kuo A."/>
            <person name="Paredez A."/>
            <person name="Chapman J."/>
            <person name="Pham J."/>
            <person name="Shu S."/>
            <person name="Neupane R."/>
            <person name="Cipriano M."/>
            <person name="Mancuso J."/>
            <person name="Tu H."/>
            <person name="Salamov A."/>
            <person name="Lindquist E."/>
            <person name="Shapiro H."/>
            <person name="Lucas S."/>
            <person name="Grigoriev I.V."/>
            <person name="Cande W.Z."/>
            <person name="Fulton C."/>
            <person name="Rokhsar D.S."/>
            <person name="Dawson S.C."/>
        </authorList>
    </citation>
    <scope>NUCLEOTIDE SEQUENCE [LARGE SCALE GENOMIC DNA]</scope>
    <source>
        <strain evidence="12 13">NEG-M</strain>
    </source>
</reference>
<feature type="transmembrane region" description="Helical" evidence="11">
    <location>
        <begin position="127"/>
        <end position="145"/>
    </location>
</feature>
<keyword evidence="3 9" id="KW-0813">Transport</keyword>
<dbReference type="SUPFAM" id="SSF103506">
    <property type="entry name" value="Mitochondrial carrier"/>
    <property type="match status" value="1"/>
</dbReference>
<comment type="subcellular location">
    <subcellularLocation>
        <location evidence="1">Mitochondrion membrane</location>
        <topology evidence="1">Multi-pass membrane protein</topology>
    </subcellularLocation>
</comment>
<gene>
    <name evidence="12" type="ORF">NAEGRDRAFT_79675</name>
</gene>
<evidence type="ECO:0000313" key="13">
    <source>
        <dbReference type="Proteomes" id="UP000006671"/>
    </source>
</evidence>
<dbReference type="AlphaFoldDB" id="D2VEM6"/>
<dbReference type="Gene3D" id="1.50.40.10">
    <property type="entry name" value="Mitochondrial carrier domain"/>
    <property type="match status" value="1"/>
</dbReference>
<evidence type="ECO:0000313" key="12">
    <source>
        <dbReference type="EMBL" id="EFC44636.1"/>
    </source>
</evidence>
<dbReference type="GO" id="GO:0005381">
    <property type="term" value="F:iron ion transmembrane transporter activity"/>
    <property type="evidence" value="ECO:0007669"/>
    <property type="project" value="UniProtKB-ARBA"/>
</dbReference>
<dbReference type="InterPro" id="IPR018108">
    <property type="entry name" value="MCP_transmembrane"/>
</dbReference>
<evidence type="ECO:0000256" key="8">
    <source>
        <dbReference type="PROSITE-ProRule" id="PRU00282"/>
    </source>
</evidence>
<dbReference type="OrthoDB" id="250329at2759"/>
<dbReference type="RefSeq" id="XP_002677380.1">
    <property type="nucleotide sequence ID" value="XM_002677334.1"/>
</dbReference>
<keyword evidence="5 11" id="KW-1133">Transmembrane helix</keyword>
<dbReference type="OMA" id="TSTFKYS"/>
<evidence type="ECO:0000256" key="11">
    <source>
        <dbReference type="SAM" id="Phobius"/>
    </source>
</evidence>
<feature type="transmembrane region" description="Helical" evidence="11">
    <location>
        <begin position="89"/>
        <end position="107"/>
    </location>
</feature>
<dbReference type="EMBL" id="GG738867">
    <property type="protein sequence ID" value="EFC44636.1"/>
    <property type="molecule type" value="Genomic_DNA"/>
</dbReference>